<reference evidence="4 5" key="1">
    <citation type="submission" date="2021-06" db="EMBL/GenBank/DDBJ databases">
        <authorList>
            <person name="Palmer J.M."/>
        </authorList>
    </citation>
    <scope>NUCLEOTIDE SEQUENCE [LARGE SCALE GENOMIC DNA]</scope>
    <source>
        <strain evidence="4 5">XR_2019</strain>
        <tissue evidence="4">Muscle</tissue>
    </source>
</reference>
<evidence type="ECO:0000313" key="5">
    <source>
        <dbReference type="Proteomes" id="UP001444071"/>
    </source>
</evidence>
<keyword evidence="5" id="KW-1185">Reference proteome</keyword>
<dbReference type="PROSITE" id="PS50001">
    <property type="entry name" value="SH2"/>
    <property type="match status" value="1"/>
</dbReference>
<proteinExistence type="predicted"/>
<evidence type="ECO:0000313" key="4">
    <source>
        <dbReference type="EMBL" id="MEQ2274873.1"/>
    </source>
</evidence>
<organism evidence="4 5">
    <name type="scientific">Xenotaenia resolanae</name>
    <dbReference type="NCBI Taxonomy" id="208358"/>
    <lineage>
        <taxon>Eukaryota</taxon>
        <taxon>Metazoa</taxon>
        <taxon>Chordata</taxon>
        <taxon>Craniata</taxon>
        <taxon>Vertebrata</taxon>
        <taxon>Euteleostomi</taxon>
        <taxon>Actinopterygii</taxon>
        <taxon>Neopterygii</taxon>
        <taxon>Teleostei</taxon>
        <taxon>Neoteleostei</taxon>
        <taxon>Acanthomorphata</taxon>
        <taxon>Ovalentaria</taxon>
        <taxon>Atherinomorphae</taxon>
        <taxon>Cyprinodontiformes</taxon>
        <taxon>Goodeidae</taxon>
        <taxon>Xenotaenia</taxon>
    </lineage>
</organism>
<evidence type="ECO:0000256" key="2">
    <source>
        <dbReference type="SAM" id="MobiDB-lite"/>
    </source>
</evidence>
<sequence>MVAVCQSGAGRRRPREEQQAKPSSYFEAKKQIRHLDRLTKVTDCSGEYVKFSREKLWLEPPCEKLRKQLEEELRLSGTNLKSHAWYHGLIPWEVSESLVVNGGDFLVRDSQSTQGGFVLTCRWENKTIHFPIRKTVAQSSETYSQAQYSLEGEAFDSIPSLVHYYMRSRMALMQWSRAQINQPVNRTLPLSFLETVFSTTFSPPSNQREIKEDGMRDKVVCPSSPSSLQHKPSRDNRKHDSRTLSPAEDSPHSHSELHFSFVCFL</sequence>
<evidence type="ECO:0000259" key="3">
    <source>
        <dbReference type="PROSITE" id="PS50001"/>
    </source>
</evidence>
<name>A0ABV0X176_9TELE</name>
<dbReference type="Gene3D" id="3.30.505.10">
    <property type="entry name" value="SH2 domain"/>
    <property type="match status" value="1"/>
</dbReference>
<protein>
    <recommendedName>
        <fullName evidence="3">SH2 domain-containing protein</fullName>
    </recommendedName>
</protein>
<feature type="region of interest" description="Disordered" evidence="2">
    <location>
        <begin position="1"/>
        <end position="23"/>
    </location>
</feature>
<dbReference type="EMBL" id="JAHRIM010080518">
    <property type="protein sequence ID" value="MEQ2274873.1"/>
    <property type="molecule type" value="Genomic_DNA"/>
</dbReference>
<dbReference type="SUPFAM" id="SSF55550">
    <property type="entry name" value="SH2 domain"/>
    <property type="match status" value="1"/>
</dbReference>
<dbReference type="InterPro" id="IPR036860">
    <property type="entry name" value="SH2_dom_sf"/>
</dbReference>
<accession>A0ABV0X176</accession>
<dbReference type="PRINTS" id="PR00401">
    <property type="entry name" value="SH2DOMAIN"/>
</dbReference>
<dbReference type="InterPro" id="IPR000980">
    <property type="entry name" value="SH2"/>
</dbReference>
<feature type="compositionally biased region" description="Basic and acidic residues" evidence="2">
    <location>
        <begin position="232"/>
        <end position="242"/>
    </location>
</feature>
<dbReference type="PANTHER" id="PTHR14247:SF6">
    <property type="entry name" value="SH2 DOMAIN-CONTAINING PROTEIN 3C"/>
    <property type="match status" value="1"/>
</dbReference>
<dbReference type="Proteomes" id="UP001444071">
    <property type="component" value="Unassembled WGS sequence"/>
</dbReference>
<keyword evidence="1" id="KW-0727">SH2 domain</keyword>
<gene>
    <name evidence="4" type="ORF">XENORESO_015739</name>
</gene>
<dbReference type="InterPro" id="IPR051853">
    <property type="entry name" value="SH2-Ras-GEF_adapter"/>
</dbReference>
<comment type="caution">
    <text evidence="4">The sequence shown here is derived from an EMBL/GenBank/DDBJ whole genome shotgun (WGS) entry which is preliminary data.</text>
</comment>
<feature type="domain" description="SH2" evidence="3">
    <location>
        <begin position="85"/>
        <end position="184"/>
    </location>
</feature>
<feature type="region of interest" description="Disordered" evidence="2">
    <location>
        <begin position="217"/>
        <end position="254"/>
    </location>
</feature>
<evidence type="ECO:0000256" key="1">
    <source>
        <dbReference type="PROSITE-ProRule" id="PRU00191"/>
    </source>
</evidence>
<dbReference type="SMART" id="SM00252">
    <property type="entry name" value="SH2"/>
    <property type="match status" value="1"/>
</dbReference>
<dbReference type="PANTHER" id="PTHR14247">
    <property type="entry name" value="BREAST CANCER ANTI-ESTROGEN RESISTANCE PROTEIN 3 HOMOLOG-LIKE PROTEIN"/>
    <property type="match status" value="1"/>
</dbReference>
<dbReference type="Pfam" id="PF00017">
    <property type="entry name" value="SH2"/>
    <property type="match status" value="1"/>
</dbReference>